<evidence type="ECO:0000313" key="9">
    <source>
        <dbReference type="Proteomes" id="UP000292052"/>
    </source>
</evidence>
<dbReference type="SUPFAM" id="SSF47565">
    <property type="entry name" value="Insect pheromone/odorant-binding proteins"/>
    <property type="match status" value="1"/>
</dbReference>
<dbReference type="GO" id="GO:0005615">
    <property type="term" value="C:extracellular space"/>
    <property type="evidence" value="ECO:0007669"/>
    <property type="project" value="TreeGrafter"/>
</dbReference>
<name>A0A482WCL4_ASBVE</name>
<evidence type="ECO:0000256" key="5">
    <source>
        <dbReference type="ARBA" id="ARBA00023180"/>
    </source>
</evidence>
<keyword evidence="5" id="KW-0325">Glycoprotein</keyword>
<accession>A0A482WCL4</accession>
<reference evidence="8 9" key="1">
    <citation type="submission" date="2017-03" db="EMBL/GenBank/DDBJ databases">
        <title>Genome of the blue death feigning beetle - Asbolus verrucosus.</title>
        <authorList>
            <person name="Rider S.D."/>
        </authorList>
    </citation>
    <scope>NUCLEOTIDE SEQUENCE [LARGE SCALE GENOMIC DNA]</scope>
    <source>
        <strain evidence="8">Butters</strain>
        <tissue evidence="8">Head and leg muscle</tissue>
    </source>
</reference>
<comment type="similarity">
    <text evidence="2">Belongs to the PBP/GOBP family.</text>
</comment>
<evidence type="ECO:0000256" key="1">
    <source>
        <dbReference type="ARBA" id="ARBA00004613"/>
    </source>
</evidence>
<keyword evidence="4 7" id="KW-0732">Signal</keyword>
<dbReference type="SMART" id="SM00708">
    <property type="entry name" value="PhBP"/>
    <property type="match status" value="1"/>
</dbReference>
<feature type="signal peptide" evidence="7">
    <location>
        <begin position="1"/>
        <end position="21"/>
    </location>
</feature>
<dbReference type="FunFam" id="1.10.238.20:FF:000001">
    <property type="entry name" value="General odorant-binding protein lush"/>
    <property type="match status" value="1"/>
</dbReference>
<evidence type="ECO:0000256" key="2">
    <source>
        <dbReference type="ARBA" id="ARBA00008098"/>
    </source>
</evidence>
<evidence type="ECO:0000256" key="3">
    <source>
        <dbReference type="ARBA" id="ARBA00022525"/>
    </source>
</evidence>
<evidence type="ECO:0000256" key="4">
    <source>
        <dbReference type="ARBA" id="ARBA00022729"/>
    </source>
</evidence>
<dbReference type="PANTHER" id="PTHR11857:SF43">
    <property type="entry name" value="GEO07291P1-RELATED"/>
    <property type="match status" value="1"/>
</dbReference>
<sequence length="136" mass="15491">MTKQKTKLLLCFFLVIAAAQALTTQQSERLEKWSKACREKSGVTVEMVKRFRASADIDTPEMRWHVFCVLVKAGLMNKKGEFVVEQVKSKLRHVYEDEDKVAQVAVKCAKKRRTPGETALLGYQCMHKMAPGFVIL</sequence>
<dbReference type="CDD" id="cd23992">
    <property type="entry name" value="PBP_GOBP"/>
    <property type="match status" value="1"/>
</dbReference>
<dbReference type="Pfam" id="PF01395">
    <property type="entry name" value="PBP_GOBP"/>
    <property type="match status" value="1"/>
</dbReference>
<keyword evidence="9" id="KW-1185">Reference proteome</keyword>
<dbReference type="EMBL" id="QDEB01006983">
    <property type="protein sequence ID" value="RZC42567.1"/>
    <property type="molecule type" value="Genomic_DNA"/>
</dbReference>
<dbReference type="PANTHER" id="PTHR11857">
    <property type="entry name" value="ODORANT BINDING PROTEIN-RELATED"/>
    <property type="match status" value="1"/>
</dbReference>
<comment type="function">
    <text evidence="6">May be a carrier protein for lipids.</text>
</comment>
<gene>
    <name evidence="8" type="ORF">BDFB_007587</name>
</gene>
<dbReference type="OrthoDB" id="8194670at2759"/>
<dbReference type="Gene3D" id="1.10.238.20">
    <property type="entry name" value="Pheromone/general odorant binding protein domain"/>
    <property type="match status" value="1"/>
</dbReference>
<feature type="chain" id="PRO_5019735078" evidence="7">
    <location>
        <begin position="22"/>
        <end position="136"/>
    </location>
</feature>
<dbReference type="InterPro" id="IPR006170">
    <property type="entry name" value="PBP/GOBP"/>
</dbReference>
<keyword evidence="3" id="KW-0964">Secreted</keyword>
<comment type="subcellular location">
    <subcellularLocation>
        <location evidence="1">Secreted</location>
    </subcellularLocation>
</comment>
<evidence type="ECO:0000256" key="6">
    <source>
        <dbReference type="ARBA" id="ARBA00056866"/>
    </source>
</evidence>
<dbReference type="InterPro" id="IPR036728">
    <property type="entry name" value="PBP_GOBP_sf"/>
</dbReference>
<protein>
    <submittedName>
        <fullName evidence="8">PBP GOBP domain containing protein</fullName>
    </submittedName>
</protein>
<comment type="caution">
    <text evidence="8">The sequence shown here is derived from an EMBL/GenBank/DDBJ whole genome shotgun (WGS) entry which is preliminary data.</text>
</comment>
<dbReference type="GO" id="GO:0007608">
    <property type="term" value="P:sensory perception of smell"/>
    <property type="evidence" value="ECO:0007669"/>
    <property type="project" value="TreeGrafter"/>
</dbReference>
<dbReference type="Proteomes" id="UP000292052">
    <property type="component" value="Unassembled WGS sequence"/>
</dbReference>
<proteinExistence type="inferred from homology"/>
<dbReference type="AlphaFoldDB" id="A0A482WCL4"/>
<organism evidence="8 9">
    <name type="scientific">Asbolus verrucosus</name>
    <name type="common">Desert ironclad beetle</name>
    <dbReference type="NCBI Taxonomy" id="1661398"/>
    <lineage>
        <taxon>Eukaryota</taxon>
        <taxon>Metazoa</taxon>
        <taxon>Ecdysozoa</taxon>
        <taxon>Arthropoda</taxon>
        <taxon>Hexapoda</taxon>
        <taxon>Insecta</taxon>
        <taxon>Pterygota</taxon>
        <taxon>Neoptera</taxon>
        <taxon>Endopterygota</taxon>
        <taxon>Coleoptera</taxon>
        <taxon>Polyphaga</taxon>
        <taxon>Cucujiformia</taxon>
        <taxon>Tenebrionidae</taxon>
        <taxon>Pimeliinae</taxon>
        <taxon>Asbolus</taxon>
    </lineage>
</organism>
<evidence type="ECO:0000256" key="7">
    <source>
        <dbReference type="SAM" id="SignalP"/>
    </source>
</evidence>
<evidence type="ECO:0000313" key="8">
    <source>
        <dbReference type="EMBL" id="RZC42567.1"/>
    </source>
</evidence>
<dbReference type="GO" id="GO:0005549">
    <property type="term" value="F:odorant binding"/>
    <property type="evidence" value="ECO:0007669"/>
    <property type="project" value="InterPro"/>
</dbReference>